<dbReference type="GO" id="GO:0051604">
    <property type="term" value="P:protein maturation"/>
    <property type="evidence" value="ECO:0007669"/>
    <property type="project" value="TreeGrafter"/>
</dbReference>
<dbReference type="GO" id="GO:1902670">
    <property type="term" value="F:carbon dioxide binding"/>
    <property type="evidence" value="ECO:0007669"/>
    <property type="project" value="TreeGrafter"/>
</dbReference>
<dbReference type="Pfam" id="PF01455">
    <property type="entry name" value="HupF_HypC"/>
    <property type="match status" value="1"/>
</dbReference>
<reference evidence="2 3" key="1">
    <citation type="submission" date="2019-03" db="EMBL/GenBank/DDBJ databases">
        <title>Genomic Encyclopedia of Type Strains, Phase IV (KMG-IV): sequencing the most valuable type-strain genomes for metagenomic binning, comparative biology and taxonomic classification.</title>
        <authorList>
            <person name="Goeker M."/>
        </authorList>
    </citation>
    <scope>NUCLEOTIDE SEQUENCE [LARGE SCALE GENOMIC DNA]</scope>
    <source>
        <strain evidence="2 3">DSM 13587</strain>
    </source>
</reference>
<gene>
    <name evidence="2" type="ORF">EDC35_10965</name>
</gene>
<accession>A0A4R3MTZ6</accession>
<name>A0A4R3MTZ6_9GAMM</name>
<protein>
    <submittedName>
        <fullName evidence="2">Hydrogenase maturation protein HypC</fullName>
    </submittedName>
</protein>
<proteinExistence type="inferred from homology"/>
<evidence type="ECO:0000313" key="2">
    <source>
        <dbReference type="EMBL" id="TCT19187.1"/>
    </source>
</evidence>
<dbReference type="EMBL" id="SMAO01000009">
    <property type="protein sequence ID" value="TCT19187.1"/>
    <property type="molecule type" value="Genomic_DNA"/>
</dbReference>
<organism evidence="2 3">
    <name type="scientific">Thiobaca trueperi</name>
    <dbReference type="NCBI Taxonomy" id="127458"/>
    <lineage>
        <taxon>Bacteria</taxon>
        <taxon>Pseudomonadati</taxon>
        <taxon>Pseudomonadota</taxon>
        <taxon>Gammaproteobacteria</taxon>
        <taxon>Chromatiales</taxon>
        <taxon>Chromatiaceae</taxon>
        <taxon>Thiobaca</taxon>
    </lineage>
</organism>
<evidence type="ECO:0000313" key="3">
    <source>
        <dbReference type="Proteomes" id="UP000295717"/>
    </source>
</evidence>
<dbReference type="Gene3D" id="2.30.30.140">
    <property type="match status" value="1"/>
</dbReference>
<dbReference type="PRINTS" id="PR00445">
    <property type="entry name" value="HUPFHYPC"/>
</dbReference>
<keyword evidence="3" id="KW-1185">Reference proteome</keyword>
<sequence>MCLGIPMQIQSIDGFAARCAAKGVEREVNLFMLQHEPLAVGDYVVVHLGYAMDRISPSAAAAAWEVYDQMLAADGAT</sequence>
<dbReference type="RefSeq" id="WP_132978183.1">
    <property type="nucleotide sequence ID" value="NZ_SMAO01000009.1"/>
</dbReference>
<dbReference type="PANTHER" id="PTHR35177:SF2">
    <property type="entry name" value="HYDROGENASE MATURATION FACTOR HYBG"/>
    <property type="match status" value="1"/>
</dbReference>
<dbReference type="PROSITE" id="PS01097">
    <property type="entry name" value="HUPF_HYPC"/>
    <property type="match status" value="1"/>
</dbReference>
<comment type="similarity">
    <text evidence="1">Belongs to the HupF/HypC family.</text>
</comment>
<comment type="caution">
    <text evidence="2">The sequence shown here is derived from an EMBL/GenBank/DDBJ whole genome shotgun (WGS) entry which is preliminary data.</text>
</comment>
<dbReference type="InterPro" id="IPR019812">
    <property type="entry name" value="Hydgase_assmbl_chp_CS"/>
</dbReference>
<dbReference type="OrthoDB" id="9806017at2"/>
<dbReference type="Proteomes" id="UP000295717">
    <property type="component" value="Unassembled WGS sequence"/>
</dbReference>
<dbReference type="AlphaFoldDB" id="A0A4R3MTZ6"/>
<evidence type="ECO:0000256" key="1">
    <source>
        <dbReference type="ARBA" id="ARBA00006018"/>
    </source>
</evidence>
<dbReference type="GO" id="GO:0005506">
    <property type="term" value="F:iron ion binding"/>
    <property type="evidence" value="ECO:0007669"/>
    <property type="project" value="TreeGrafter"/>
</dbReference>
<dbReference type="NCBIfam" id="TIGR00074">
    <property type="entry name" value="hypC_hupF"/>
    <property type="match status" value="1"/>
</dbReference>
<dbReference type="PANTHER" id="PTHR35177">
    <property type="entry name" value="HYDROGENASE MATURATION FACTOR HYBG"/>
    <property type="match status" value="1"/>
</dbReference>
<dbReference type="SUPFAM" id="SSF159127">
    <property type="entry name" value="HupF/HypC-like"/>
    <property type="match status" value="1"/>
</dbReference>
<dbReference type="InterPro" id="IPR001109">
    <property type="entry name" value="Hydrogenase_HupF/HypC"/>
</dbReference>